<protein>
    <submittedName>
        <fullName evidence="2">Conserved protein</fullName>
    </submittedName>
</protein>
<accession>A0A081BBJ3</accession>
<proteinExistence type="predicted"/>
<dbReference type="eggNOG" id="ENOG50332W3">
    <property type="taxonomic scope" value="Bacteria"/>
</dbReference>
<sequence length="142" mass="15340">MQEAATGERSTLMKRGLIALFALAAAANGIYMLAAPLAWYGDIAGVPNTGPFNPHFVRDIGVAYLTQGLLLFWAARRLALATPFLIAVAIFLGLHALLHLWDVAAERLPMDHLIIDLPGVFLPVFIALGLAYWCRGERAGVS</sequence>
<gene>
    <name evidence="2" type="ORF">M2A_1910</name>
</gene>
<comment type="caution">
    <text evidence="2">The sequence shown here is derived from an EMBL/GenBank/DDBJ whole genome shotgun (WGS) entry which is preliminary data.</text>
</comment>
<feature type="transmembrane region" description="Helical" evidence="1">
    <location>
        <begin position="17"/>
        <end position="40"/>
    </location>
</feature>
<feature type="transmembrane region" description="Helical" evidence="1">
    <location>
        <begin position="55"/>
        <end position="73"/>
    </location>
</feature>
<evidence type="ECO:0000313" key="3">
    <source>
        <dbReference type="Proteomes" id="UP000028702"/>
    </source>
</evidence>
<reference evidence="2 3" key="1">
    <citation type="submission" date="2014-07" db="EMBL/GenBank/DDBJ databases">
        <title>Tepidicaulis marinum gen. nov., sp. nov., a novel marine bacterium denitrifying nitrate to nitrous oxide strictly under microaerobic conditions.</title>
        <authorList>
            <person name="Takeuchi M."/>
            <person name="Yamagishi T."/>
            <person name="Kamagata Y."/>
            <person name="Oshima K."/>
            <person name="Hattori M."/>
            <person name="Katayama T."/>
            <person name="Hanada S."/>
            <person name="Tamaki H."/>
            <person name="Marumo K."/>
            <person name="Maeda H."/>
            <person name="Nedachi M."/>
            <person name="Iwasaki W."/>
            <person name="Suwa Y."/>
            <person name="Sakata S."/>
        </authorList>
    </citation>
    <scope>NUCLEOTIDE SEQUENCE [LARGE SCALE GENOMIC DNA]</scope>
    <source>
        <strain evidence="2 3">MA2</strain>
    </source>
</reference>
<name>A0A081BBJ3_9HYPH</name>
<keyword evidence="1" id="KW-0812">Transmembrane</keyword>
<evidence type="ECO:0000313" key="2">
    <source>
        <dbReference type="EMBL" id="GAK45411.1"/>
    </source>
</evidence>
<dbReference type="Proteomes" id="UP000028702">
    <property type="component" value="Unassembled WGS sequence"/>
</dbReference>
<dbReference type="AlphaFoldDB" id="A0A081BBJ3"/>
<organism evidence="2 3">
    <name type="scientific">Tepidicaulis marinus</name>
    <dbReference type="NCBI Taxonomy" id="1333998"/>
    <lineage>
        <taxon>Bacteria</taxon>
        <taxon>Pseudomonadati</taxon>
        <taxon>Pseudomonadota</taxon>
        <taxon>Alphaproteobacteria</taxon>
        <taxon>Hyphomicrobiales</taxon>
        <taxon>Parvibaculaceae</taxon>
        <taxon>Tepidicaulis</taxon>
    </lineage>
</organism>
<dbReference type="STRING" id="1333998.M2A_1910"/>
<evidence type="ECO:0000256" key="1">
    <source>
        <dbReference type="SAM" id="Phobius"/>
    </source>
</evidence>
<keyword evidence="3" id="KW-1185">Reference proteome</keyword>
<feature type="transmembrane region" description="Helical" evidence="1">
    <location>
        <begin position="113"/>
        <end position="134"/>
    </location>
</feature>
<keyword evidence="1" id="KW-0472">Membrane</keyword>
<feature type="transmembrane region" description="Helical" evidence="1">
    <location>
        <begin position="80"/>
        <end position="101"/>
    </location>
</feature>
<dbReference type="RefSeq" id="WP_052379368.1">
    <property type="nucleotide sequence ID" value="NZ_BBIO01000009.1"/>
</dbReference>
<dbReference type="EMBL" id="BBIO01000009">
    <property type="protein sequence ID" value="GAK45411.1"/>
    <property type="molecule type" value="Genomic_DNA"/>
</dbReference>
<keyword evidence="1" id="KW-1133">Transmembrane helix</keyword>